<reference evidence="4 5" key="1">
    <citation type="submission" date="2019-03" db="EMBL/GenBank/DDBJ databases">
        <title>Bacillus niacini sp. nov. a Nicotinate-Metabolizing Mesophile Isolated from Soil.</title>
        <authorList>
            <person name="Zhang G."/>
        </authorList>
    </citation>
    <scope>NUCLEOTIDE SEQUENCE [LARGE SCALE GENOMIC DNA]</scope>
    <source>
        <strain evidence="4 5">WN066</strain>
    </source>
</reference>
<keyword evidence="2" id="KW-0812">Transmembrane</keyword>
<keyword evidence="2" id="KW-0472">Membrane</keyword>
<comment type="caution">
    <text evidence="4">The sequence shown here is derived from an EMBL/GenBank/DDBJ whole genome shotgun (WGS) entry which is preliminary data.</text>
</comment>
<evidence type="ECO:0000313" key="5">
    <source>
        <dbReference type="Proteomes" id="UP000295132"/>
    </source>
</evidence>
<evidence type="ECO:0000313" key="4">
    <source>
        <dbReference type="EMBL" id="TDK61603.1"/>
    </source>
</evidence>
<feature type="domain" description="Bacterial spore germination immunoglobulin-like" evidence="3">
    <location>
        <begin position="110"/>
        <end position="181"/>
    </location>
</feature>
<dbReference type="EMBL" id="SMYO01000005">
    <property type="protein sequence ID" value="TDK61603.1"/>
    <property type="molecule type" value="Genomic_DNA"/>
</dbReference>
<keyword evidence="2" id="KW-1133">Transmembrane helix</keyword>
<name>A0A4V6PMF3_9BACI</name>
<evidence type="ECO:0000259" key="3">
    <source>
        <dbReference type="Pfam" id="PF10648"/>
    </source>
</evidence>
<evidence type="ECO:0000256" key="2">
    <source>
        <dbReference type="SAM" id="Phobius"/>
    </source>
</evidence>
<gene>
    <name evidence="4" type="ORF">E2K98_11975</name>
</gene>
<accession>A0A4V6PMF3</accession>
<feature type="transmembrane region" description="Helical" evidence="2">
    <location>
        <begin position="19"/>
        <end position="37"/>
    </location>
</feature>
<protein>
    <recommendedName>
        <fullName evidence="3">Bacterial spore germination immunoglobulin-like domain-containing protein</fullName>
    </recommendedName>
</protein>
<dbReference type="Proteomes" id="UP000295132">
    <property type="component" value="Unassembled WGS sequence"/>
</dbReference>
<dbReference type="Pfam" id="PF10648">
    <property type="entry name" value="Gmad2"/>
    <property type="match status" value="1"/>
</dbReference>
<feature type="compositionally biased region" description="Basic and acidic residues" evidence="1">
    <location>
        <begin position="47"/>
        <end position="56"/>
    </location>
</feature>
<dbReference type="InterPro" id="IPR018911">
    <property type="entry name" value="Gmad2_Ig-like_dom"/>
</dbReference>
<proteinExistence type="predicted"/>
<dbReference type="AlphaFoldDB" id="A0A4V6PMF3"/>
<feature type="compositionally biased region" description="Polar residues" evidence="1">
    <location>
        <begin position="67"/>
        <end position="83"/>
    </location>
</feature>
<organism evidence="4 5">
    <name type="scientific">Bacillus salipaludis</name>
    <dbReference type="NCBI Taxonomy" id="2547811"/>
    <lineage>
        <taxon>Bacteria</taxon>
        <taxon>Bacillati</taxon>
        <taxon>Bacillota</taxon>
        <taxon>Bacilli</taxon>
        <taxon>Bacillales</taxon>
        <taxon>Bacillaceae</taxon>
        <taxon>Bacillus</taxon>
    </lineage>
</organism>
<feature type="compositionally biased region" description="Low complexity" evidence="1">
    <location>
        <begin position="57"/>
        <end position="66"/>
    </location>
</feature>
<evidence type="ECO:0000256" key="1">
    <source>
        <dbReference type="SAM" id="MobiDB-lite"/>
    </source>
</evidence>
<feature type="region of interest" description="Disordered" evidence="1">
    <location>
        <begin position="47"/>
        <end position="97"/>
    </location>
</feature>
<sequence length="191" mass="20834">MEEKNQAVLGVNLMKLTNLLMLCIIVILGVIAYSLGVRVHVDVKQKPSVTEHETTKPPKSVPSKPSGETTTPPADPNKPSTGTKKPPKEDDPKVYQNNSFKNVVLSEKDGKIMVKGQARVFEGVFQYAVTSGNKTILQDHYQTEGAPAWGNFEISFDKSLAEKTGEGAAFELFIYSAKDGSKVDVLTIPLK</sequence>